<keyword evidence="4" id="KW-1185">Reference proteome</keyword>
<protein>
    <submittedName>
        <fullName evidence="3">Uncharacterized protein</fullName>
    </submittedName>
</protein>
<gene>
    <name evidence="3" type="ORF">SAMN04487937_2838</name>
</gene>
<keyword evidence="2" id="KW-1133">Transmembrane helix</keyword>
<organism evidence="3 4">
    <name type="scientific">Halorubrum sodomense</name>
    <dbReference type="NCBI Taxonomy" id="35743"/>
    <lineage>
        <taxon>Archaea</taxon>
        <taxon>Methanobacteriati</taxon>
        <taxon>Methanobacteriota</taxon>
        <taxon>Stenosarchaea group</taxon>
        <taxon>Halobacteria</taxon>
        <taxon>Halobacteriales</taxon>
        <taxon>Haloferacaceae</taxon>
        <taxon>Halorubrum</taxon>
    </lineage>
</organism>
<evidence type="ECO:0000313" key="4">
    <source>
        <dbReference type="Proteomes" id="UP000198932"/>
    </source>
</evidence>
<dbReference type="Proteomes" id="UP000198932">
    <property type="component" value="Unassembled WGS sequence"/>
</dbReference>
<sequence>MNQGSMISADQHRRIGSESPPGSRSPLGTLAFLALIVVPFVAFAYPVASVALLTGTVALAILSRSVLRTLRRRSGRVQTLTLPGLGTVEYRITTN</sequence>
<evidence type="ECO:0000256" key="2">
    <source>
        <dbReference type="SAM" id="Phobius"/>
    </source>
</evidence>
<feature type="transmembrane region" description="Helical" evidence="2">
    <location>
        <begin position="30"/>
        <end position="63"/>
    </location>
</feature>
<evidence type="ECO:0000256" key="1">
    <source>
        <dbReference type="SAM" id="MobiDB-lite"/>
    </source>
</evidence>
<dbReference type="AlphaFoldDB" id="A0A1I6HRH8"/>
<feature type="region of interest" description="Disordered" evidence="1">
    <location>
        <begin position="1"/>
        <end position="24"/>
    </location>
</feature>
<keyword evidence="2" id="KW-0812">Transmembrane</keyword>
<dbReference type="EMBL" id="FOYN01000004">
    <property type="protein sequence ID" value="SFR56977.1"/>
    <property type="molecule type" value="Genomic_DNA"/>
</dbReference>
<dbReference type="OrthoDB" id="330604at2157"/>
<accession>A0A1I6HRH8</accession>
<evidence type="ECO:0000313" key="3">
    <source>
        <dbReference type="EMBL" id="SFR56977.1"/>
    </source>
</evidence>
<name>A0A1I6HRH8_HALSD</name>
<reference evidence="4" key="1">
    <citation type="submission" date="2016-10" db="EMBL/GenBank/DDBJ databases">
        <authorList>
            <person name="Varghese N."/>
            <person name="Submissions S."/>
        </authorList>
    </citation>
    <scope>NUCLEOTIDE SEQUENCE [LARGE SCALE GENOMIC DNA]</scope>
    <source>
        <strain evidence="4">RD 26</strain>
    </source>
</reference>
<proteinExistence type="predicted"/>
<dbReference type="RefSeq" id="WP_092923685.1">
    <property type="nucleotide sequence ID" value="NZ_FOYN01000004.1"/>
</dbReference>
<keyword evidence="2" id="KW-0472">Membrane</keyword>